<feature type="transmembrane region" description="Helical" evidence="1">
    <location>
        <begin position="18"/>
        <end position="35"/>
    </location>
</feature>
<accession>A0A0J6SY02</accession>
<dbReference type="AlphaFoldDB" id="A0A0J6SY02"/>
<dbReference type="InterPro" id="IPR037185">
    <property type="entry name" value="EmrE-like"/>
</dbReference>
<dbReference type="PANTHER" id="PTHR22911:SF103">
    <property type="entry name" value="BLR2811 PROTEIN"/>
    <property type="match status" value="1"/>
</dbReference>
<evidence type="ECO:0000313" key="4">
    <source>
        <dbReference type="Proteomes" id="UP000036449"/>
    </source>
</evidence>
<dbReference type="Pfam" id="PF00892">
    <property type="entry name" value="EamA"/>
    <property type="match status" value="2"/>
</dbReference>
<sequence>MVAGEGRRGMRGTGQRETLIGIALMVSAVAGFASIDASAKFLSGTMSPMLIVAVRYVVSFMIVAVFLAARRDIVGLMRTRKPGLQVLRSLCLVTATMCSFVALRYLPLAQVTSITFASPLVVALIAGPLLGERVGWRRVAAVLVGFSGVLVVSRPGVSGMHPAALLAVVTALVNGVYIVVTRMLAAHDPPETTMFYTGLVGSVLTAPVLPFLWETPAEASTWIGIASVGFFGALGHWLLILAHRRAPASTLAPFAYAHLLWAVLLGILVFGHLPDRWTLIGGAVVAASGLYLLYYERPRVTPPGEEGAA</sequence>
<organism evidence="3 4">
    <name type="scientific">Methylobacterium tarhaniae</name>
    <dbReference type="NCBI Taxonomy" id="1187852"/>
    <lineage>
        <taxon>Bacteria</taxon>
        <taxon>Pseudomonadati</taxon>
        <taxon>Pseudomonadota</taxon>
        <taxon>Alphaproteobacteria</taxon>
        <taxon>Hyphomicrobiales</taxon>
        <taxon>Methylobacteriaceae</taxon>
        <taxon>Methylobacterium</taxon>
    </lineage>
</organism>
<dbReference type="SUPFAM" id="SSF103481">
    <property type="entry name" value="Multidrug resistance efflux transporter EmrE"/>
    <property type="match status" value="2"/>
</dbReference>
<dbReference type="EMBL" id="LABZ01000122">
    <property type="protein sequence ID" value="KMO38472.1"/>
    <property type="molecule type" value="Genomic_DNA"/>
</dbReference>
<gene>
    <name evidence="3" type="ORF">VQ03_17110</name>
</gene>
<feature type="transmembrane region" description="Helical" evidence="1">
    <location>
        <begin position="219"/>
        <end position="242"/>
    </location>
</feature>
<keyword evidence="1" id="KW-1133">Transmembrane helix</keyword>
<name>A0A0J6SY02_9HYPH</name>
<evidence type="ECO:0000313" key="3">
    <source>
        <dbReference type="EMBL" id="KMO38472.1"/>
    </source>
</evidence>
<dbReference type="InterPro" id="IPR000620">
    <property type="entry name" value="EamA_dom"/>
</dbReference>
<feature type="transmembrane region" description="Helical" evidence="1">
    <location>
        <begin position="193"/>
        <end position="213"/>
    </location>
</feature>
<dbReference type="PANTHER" id="PTHR22911">
    <property type="entry name" value="ACYL-MALONYL CONDENSING ENZYME-RELATED"/>
    <property type="match status" value="1"/>
</dbReference>
<evidence type="ECO:0000259" key="2">
    <source>
        <dbReference type="Pfam" id="PF00892"/>
    </source>
</evidence>
<feature type="transmembrane region" description="Helical" evidence="1">
    <location>
        <begin position="113"/>
        <end position="131"/>
    </location>
</feature>
<comment type="caution">
    <text evidence="3">The sequence shown here is derived from an EMBL/GenBank/DDBJ whole genome shotgun (WGS) entry which is preliminary data.</text>
</comment>
<keyword evidence="1" id="KW-0812">Transmembrane</keyword>
<evidence type="ECO:0000256" key="1">
    <source>
        <dbReference type="SAM" id="Phobius"/>
    </source>
</evidence>
<protein>
    <submittedName>
        <fullName evidence="3">Multidrug transporter</fullName>
    </submittedName>
</protein>
<keyword evidence="4" id="KW-1185">Reference proteome</keyword>
<feature type="domain" description="EamA" evidence="2">
    <location>
        <begin position="20"/>
        <end position="153"/>
    </location>
</feature>
<dbReference type="Proteomes" id="UP000036449">
    <property type="component" value="Unassembled WGS sequence"/>
</dbReference>
<feature type="transmembrane region" description="Helical" evidence="1">
    <location>
        <begin position="90"/>
        <end position="107"/>
    </location>
</feature>
<feature type="transmembrane region" description="Helical" evidence="1">
    <location>
        <begin position="254"/>
        <end position="271"/>
    </location>
</feature>
<feature type="transmembrane region" description="Helical" evidence="1">
    <location>
        <begin position="138"/>
        <end position="157"/>
    </location>
</feature>
<dbReference type="PATRIC" id="fig|1187852.3.peg.697"/>
<dbReference type="GO" id="GO:0016020">
    <property type="term" value="C:membrane"/>
    <property type="evidence" value="ECO:0007669"/>
    <property type="project" value="InterPro"/>
</dbReference>
<feature type="transmembrane region" description="Helical" evidence="1">
    <location>
        <begin position="47"/>
        <end position="69"/>
    </location>
</feature>
<reference evidence="3 4" key="1">
    <citation type="submission" date="2015-03" db="EMBL/GenBank/DDBJ databases">
        <title>Genome sequencing of Methylobacterium tarhaniae DSM 25844.</title>
        <authorList>
            <person name="Chaudhry V."/>
            <person name="Patil P.B."/>
        </authorList>
    </citation>
    <scope>NUCLEOTIDE SEQUENCE [LARGE SCALE GENOMIC DNA]</scope>
    <source>
        <strain evidence="3 4">DSM 25844</strain>
    </source>
</reference>
<feature type="transmembrane region" description="Helical" evidence="1">
    <location>
        <begin position="163"/>
        <end position="181"/>
    </location>
</feature>
<dbReference type="Gene3D" id="1.10.3730.20">
    <property type="match status" value="1"/>
</dbReference>
<feature type="domain" description="EamA" evidence="2">
    <location>
        <begin position="163"/>
        <end position="294"/>
    </location>
</feature>
<proteinExistence type="predicted"/>
<keyword evidence="1" id="KW-0472">Membrane</keyword>
<feature type="transmembrane region" description="Helical" evidence="1">
    <location>
        <begin position="277"/>
        <end position="295"/>
    </location>
</feature>